<dbReference type="Proteomes" id="UP000008370">
    <property type="component" value="Unassembled WGS sequence"/>
</dbReference>
<dbReference type="GO" id="GO:0006396">
    <property type="term" value="P:RNA processing"/>
    <property type="evidence" value="ECO:0007669"/>
    <property type="project" value="InterPro"/>
</dbReference>
<dbReference type="KEGG" id="pco:PHACADRAFT_166991"/>
<dbReference type="EMBL" id="JH930480">
    <property type="protein sequence ID" value="EKM49623.1"/>
    <property type="molecule type" value="Genomic_DNA"/>
</dbReference>
<dbReference type="InterPro" id="IPR012588">
    <property type="entry name" value="Exosome-assoc_fac_Rrp6_N"/>
</dbReference>
<evidence type="ECO:0000313" key="3">
    <source>
        <dbReference type="Proteomes" id="UP000008370"/>
    </source>
</evidence>
<dbReference type="HOGENOM" id="CLU_2073993_0_0_1"/>
<dbReference type="OrthoDB" id="2250022at2759"/>
<sequence length="118" mass="12826">MAQSSRPPELSQEVFDTYNTELQSAALKATRNAAFLPQDLAFYRSLDRGIAKEVDACSSKVLSLANRLLDLVSTADNAKSKSKGKGKLEHDDVTDNFRSSVVDAMDQKTISLSAPCNT</sequence>
<name>K5VEM9_PHACS</name>
<evidence type="ECO:0000313" key="2">
    <source>
        <dbReference type="EMBL" id="EKM49623.1"/>
    </source>
</evidence>
<dbReference type="RefSeq" id="XP_007401688.1">
    <property type="nucleotide sequence ID" value="XM_007401626.1"/>
</dbReference>
<dbReference type="AlphaFoldDB" id="K5VEM9"/>
<protein>
    <recommendedName>
        <fullName evidence="1">Exosome-associated factor Rrp6 N-terminal domain-containing protein</fullName>
    </recommendedName>
</protein>
<proteinExistence type="predicted"/>
<dbReference type="GeneID" id="18909363"/>
<gene>
    <name evidence="2" type="ORF">PHACADRAFT_166991</name>
</gene>
<organism evidence="2 3">
    <name type="scientific">Phanerochaete carnosa (strain HHB-10118-sp)</name>
    <name type="common">White-rot fungus</name>
    <name type="synonym">Peniophora carnosa</name>
    <dbReference type="NCBI Taxonomy" id="650164"/>
    <lineage>
        <taxon>Eukaryota</taxon>
        <taxon>Fungi</taxon>
        <taxon>Dikarya</taxon>
        <taxon>Basidiomycota</taxon>
        <taxon>Agaricomycotina</taxon>
        <taxon>Agaricomycetes</taxon>
        <taxon>Polyporales</taxon>
        <taxon>Phanerochaetaceae</taxon>
        <taxon>Phanerochaete</taxon>
    </lineage>
</organism>
<keyword evidence="3" id="KW-1185">Reference proteome</keyword>
<dbReference type="STRING" id="650164.K5VEM9"/>
<dbReference type="GO" id="GO:0000176">
    <property type="term" value="C:nuclear exosome (RNase complex)"/>
    <property type="evidence" value="ECO:0007669"/>
    <property type="project" value="InterPro"/>
</dbReference>
<dbReference type="InParanoid" id="K5VEM9"/>
<evidence type="ECO:0000259" key="1">
    <source>
        <dbReference type="Pfam" id="PF08066"/>
    </source>
</evidence>
<reference evidence="2 3" key="1">
    <citation type="journal article" date="2012" name="BMC Genomics">
        <title>Comparative genomics of the white-rot fungi, Phanerochaete carnosa and P. chrysosporium, to elucidate the genetic basis of the distinct wood types they colonize.</title>
        <authorList>
            <person name="Suzuki H."/>
            <person name="MacDonald J."/>
            <person name="Syed K."/>
            <person name="Salamov A."/>
            <person name="Hori C."/>
            <person name="Aerts A."/>
            <person name="Henrissat B."/>
            <person name="Wiebenga A."/>
            <person name="vanKuyk P.A."/>
            <person name="Barry K."/>
            <person name="Lindquist E."/>
            <person name="LaButti K."/>
            <person name="Lapidus A."/>
            <person name="Lucas S."/>
            <person name="Coutinho P."/>
            <person name="Gong Y."/>
            <person name="Samejima M."/>
            <person name="Mahadevan R."/>
            <person name="Abou-Zaid M."/>
            <person name="de Vries R.P."/>
            <person name="Igarashi K."/>
            <person name="Yadav J.S."/>
            <person name="Grigoriev I.V."/>
            <person name="Master E.R."/>
        </authorList>
    </citation>
    <scope>NUCLEOTIDE SEQUENCE [LARGE SCALE GENOMIC DNA]</scope>
    <source>
        <strain evidence="2 3">HHB-10118-sp</strain>
    </source>
</reference>
<feature type="domain" description="Exosome-associated factor Rrp6 N-terminal" evidence="1">
    <location>
        <begin position="28"/>
        <end position="107"/>
    </location>
</feature>
<accession>K5VEM9</accession>
<dbReference type="Pfam" id="PF08066">
    <property type="entry name" value="PMC2NT"/>
    <property type="match status" value="1"/>
</dbReference>